<dbReference type="STRING" id="469383.Cwoe_5647"/>
<sequence>MSTRTFAADRAVRAAVAVATAHGVRVHDAVVLRDVSNVLIHLRPAPVVARVATATLAMRGGAAWRARELAVASHLARAGAPVVAPSAELPPGPHGFDGLSIGFWEHVVEVDAPLDGEEAGRRLRRCHELLCSFEGELPRMAALSEARAIVERLAADAVLSPDDAGVLRRAGARVTARVDRLVLPLQPVHGDAHLGNVLNTARGPLWNDWEDTFLGPRAWDLGCLHASAPPFGHRDPALIAATQRGYGIGDPDLRVLDAYVAARRFQATVWGVEIARTHPDRRAWAERQLARLRRAS</sequence>
<dbReference type="InterPro" id="IPR002575">
    <property type="entry name" value="Aminoglycoside_PTrfase"/>
</dbReference>
<dbReference type="AlphaFoldDB" id="D3F1M0"/>
<dbReference type="Proteomes" id="UP000008229">
    <property type="component" value="Chromosome"/>
</dbReference>
<gene>
    <name evidence="2" type="ordered locus">Cwoe_5647</name>
</gene>
<feature type="domain" description="Aminoglycoside phosphotransferase" evidence="1">
    <location>
        <begin position="65"/>
        <end position="257"/>
    </location>
</feature>
<dbReference type="SUPFAM" id="SSF56112">
    <property type="entry name" value="Protein kinase-like (PK-like)"/>
    <property type="match status" value="1"/>
</dbReference>
<keyword evidence="3" id="KW-1185">Reference proteome</keyword>
<accession>D3F1M0</accession>
<dbReference type="GO" id="GO:0016740">
    <property type="term" value="F:transferase activity"/>
    <property type="evidence" value="ECO:0007669"/>
    <property type="project" value="UniProtKB-KW"/>
</dbReference>
<reference evidence="3" key="2">
    <citation type="submission" date="2010-01" db="EMBL/GenBank/DDBJ databases">
        <title>The complete genome of Conexibacter woesei DSM 14684.</title>
        <authorList>
            <consortium name="US DOE Joint Genome Institute (JGI-PGF)"/>
            <person name="Lucas S."/>
            <person name="Copeland A."/>
            <person name="Lapidus A."/>
            <person name="Glavina del Rio T."/>
            <person name="Dalin E."/>
            <person name="Tice H."/>
            <person name="Bruce D."/>
            <person name="Goodwin L."/>
            <person name="Pitluck S."/>
            <person name="Kyrpides N."/>
            <person name="Mavromatis K."/>
            <person name="Ivanova N."/>
            <person name="Mikhailova N."/>
            <person name="Chertkov O."/>
            <person name="Brettin T."/>
            <person name="Detter J.C."/>
            <person name="Han C."/>
            <person name="Larimer F."/>
            <person name="Land M."/>
            <person name="Hauser L."/>
            <person name="Markowitz V."/>
            <person name="Cheng J.-F."/>
            <person name="Hugenholtz P."/>
            <person name="Woyke T."/>
            <person name="Wu D."/>
            <person name="Pukall R."/>
            <person name="Steenblock K."/>
            <person name="Schneider S."/>
            <person name="Klenk H.-P."/>
            <person name="Eisen J.A."/>
        </authorList>
    </citation>
    <scope>NUCLEOTIDE SEQUENCE [LARGE SCALE GENOMIC DNA]</scope>
    <source>
        <strain evidence="3">DSM 14684 / CIP 108061 / JCM 11494 / NBRC 100937 / ID131577</strain>
    </source>
</reference>
<evidence type="ECO:0000313" key="2">
    <source>
        <dbReference type="EMBL" id="ADB54051.1"/>
    </source>
</evidence>
<name>D3F1M0_CONWI</name>
<proteinExistence type="predicted"/>
<reference evidence="2 3" key="1">
    <citation type="journal article" date="2010" name="Stand. Genomic Sci.">
        <title>Complete genome sequence of Conexibacter woesei type strain (ID131577).</title>
        <authorList>
            <person name="Pukall R."/>
            <person name="Lapidus A."/>
            <person name="Glavina Del Rio T."/>
            <person name="Copeland A."/>
            <person name="Tice H."/>
            <person name="Cheng J.-F."/>
            <person name="Lucas S."/>
            <person name="Chen F."/>
            <person name="Nolan M."/>
            <person name="Bruce D."/>
            <person name="Goodwin L."/>
            <person name="Pitluck S."/>
            <person name="Mavromatis K."/>
            <person name="Ivanova N."/>
            <person name="Ovchinnikova G."/>
            <person name="Pati A."/>
            <person name="Chen A."/>
            <person name="Palaniappan K."/>
            <person name="Land M."/>
            <person name="Hauser L."/>
            <person name="Chang Y.-J."/>
            <person name="Jeffries C.D."/>
            <person name="Chain P."/>
            <person name="Meincke L."/>
            <person name="Sims D."/>
            <person name="Brettin T."/>
            <person name="Detter J.C."/>
            <person name="Rohde M."/>
            <person name="Goeker M."/>
            <person name="Bristow J."/>
            <person name="Eisen J.A."/>
            <person name="Markowitz V."/>
            <person name="Kyrpides N.C."/>
            <person name="Klenk H.-P."/>
            <person name="Hugenholtz P."/>
        </authorList>
    </citation>
    <scope>NUCLEOTIDE SEQUENCE [LARGE SCALE GENOMIC DNA]</scope>
    <source>
        <strain evidence="3">DSM 14684 / CIP 108061 / JCM 11494 / NBRC 100937 / ID131577</strain>
    </source>
</reference>
<dbReference type="Gene3D" id="3.90.1200.10">
    <property type="match status" value="1"/>
</dbReference>
<evidence type="ECO:0000313" key="3">
    <source>
        <dbReference type="Proteomes" id="UP000008229"/>
    </source>
</evidence>
<dbReference type="InterPro" id="IPR011009">
    <property type="entry name" value="Kinase-like_dom_sf"/>
</dbReference>
<dbReference type="KEGG" id="cwo:Cwoe_5647"/>
<keyword evidence="2" id="KW-0808">Transferase</keyword>
<protein>
    <submittedName>
        <fullName evidence="2">Aminoglycoside phosphotransferase</fullName>
    </submittedName>
</protein>
<evidence type="ECO:0000259" key="1">
    <source>
        <dbReference type="Pfam" id="PF01636"/>
    </source>
</evidence>
<organism evidence="2 3">
    <name type="scientific">Conexibacter woesei (strain DSM 14684 / CCUG 47730 / CIP 108061 / JCM 11494 / NBRC 100937 / ID131577)</name>
    <dbReference type="NCBI Taxonomy" id="469383"/>
    <lineage>
        <taxon>Bacteria</taxon>
        <taxon>Bacillati</taxon>
        <taxon>Actinomycetota</taxon>
        <taxon>Thermoleophilia</taxon>
        <taxon>Solirubrobacterales</taxon>
        <taxon>Conexibacteraceae</taxon>
        <taxon>Conexibacter</taxon>
    </lineage>
</organism>
<dbReference type="Pfam" id="PF01636">
    <property type="entry name" value="APH"/>
    <property type="match status" value="1"/>
</dbReference>
<dbReference type="HOGENOM" id="CLU_076339_0_0_11"/>
<dbReference type="eggNOG" id="COG0510">
    <property type="taxonomic scope" value="Bacteria"/>
</dbReference>
<dbReference type="EMBL" id="CP001854">
    <property type="protein sequence ID" value="ADB54051.1"/>
    <property type="molecule type" value="Genomic_DNA"/>
</dbReference>